<feature type="compositionally biased region" description="Polar residues" evidence="1">
    <location>
        <begin position="13"/>
        <end position="22"/>
    </location>
</feature>
<evidence type="ECO:0000256" key="1">
    <source>
        <dbReference type="SAM" id="MobiDB-lite"/>
    </source>
</evidence>
<dbReference type="Proteomes" id="UP000324832">
    <property type="component" value="Unassembled WGS sequence"/>
</dbReference>
<feature type="compositionally biased region" description="Basic and acidic residues" evidence="1">
    <location>
        <begin position="1"/>
        <end position="11"/>
    </location>
</feature>
<accession>A0A5E4QSK1</accession>
<evidence type="ECO:0000313" key="2">
    <source>
        <dbReference type="EMBL" id="VVC99897.1"/>
    </source>
</evidence>
<feature type="region of interest" description="Disordered" evidence="1">
    <location>
        <begin position="1"/>
        <end position="70"/>
    </location>
</feature>
<feature type="compositionally biased region" description="Low complexity" evidence="1">
    <location>
        <begin position="42"/>
        <end position="56"/>
    </location>
</feature>
<keyword evidence="3" id="KW-1185">Reference proteome</keyword>
<evidence type="ECO:0000313" key="3">
    <source>
        <dbReference type="Proteomes" id="UP000324832"/>
    </source>
</evidence>
<sequence length="214" mass="24687">MMQQKEKDPPEVKSSSRSNSVTPAGHTDRYNVYLESRISKDSSTNMSPSSAVSSVSDTGRDALPSMTPHSQDFLDRMNVSIWQTCSGRDPADVCEGEWGRFWNEYRSQETQTRYYDQCPTPYRSGDFDAIDFELPNECSRKRSPEDQKNISNIMRTDGLRLTPRETQNVMKCAHILGNVLTKAIDRQSKEMDQNEKIKELKNNTENDLRRKIYR</sequence>
<organism evidence="2 3">
    <name type="scientific">Leptidea sinapis</name>
    <dbReference type="NCBI Taxonomy" id="189913"/>
    <lineage>
        <taxon>Eukaryota</taxon>
        <taxon>Metazoa</taxon>
        <taxon>Ecdysozoa</taxon>
        <taxon>Arthropoda</taxon>
        <taxon>Hexapoda</taxon>
        <taxon>Insecta</taxon>
        <taxon>Pterygota</taxon>
        <taxon>Neoptera</taxon>
        <taxon>Endopterygota</taxon>
        <taxon>Lepidoptera</taxon>
        <taxon>Glossata</taxon>
        <taxon>Ditrysia</taxon>
        <taxon>Papilionoidea</taxon>
        <taxon>Pieridae</taxon>
        <taxon>Dismorphiinae</taxon>
        <taxon>Leptidea</taxon>
    </lineage>
</organism>
<gene>
    <name evidence="2" type="ORF">LSINAPIS_LOCUS10663</name>
</gene>
<reference evidence="2 3" key="1">
    <citation type="submission" date="2017-07" db="EMBL/GenBank/DDBJ databases">
        <authorList>
            <person name="Talla V."/>
            <person name="Backstrom N."/>
        </authorList>
    </citation>
    <scope>NUCLEOTIDE SEQUENCE [LARGE SCALE GENOMIC DNA]</scope>
</reference>
<protein>
    <submittedName>
        <fullName evidence="2">Uncharacterized protein</fullName>
    </submittedName>
</protein>
<proteinExistence type="predicted"/>
<name>A0A5E4QSK1_9NEOP</name>
<dbReference type="EMBL" id="FZQP02004400">
    <property type="protein sequence ID" value="VVC99897.1"/>
    <property type="molecule type" value="Genomic_DNA"/>
</dbReference>
<dbReference type="AlphaFoldDB" id="A0A5E4QSK1"/>